<sequence length="103" mass="11290">MEEAVIGEPGIVNDAGHLDLTGVEFALQYPAHARLRQVHRQRRHSDAERTVQLRSERVESSGASGDEDEVAAAPCELTGELRPDSGARARDQDRLSGVIHPLR</sequence>
<evidence type="ECO:0000313" key="2">
    <source>
        <dbReference type="EMBL" id="GIG94948.1"/>
    </source>
</evidence>
<proteinExistence type="predicted"/>
<reference evidence="2 3" key="1">
    <citation type="submission" date="2021-01" db="EMBL/GenBank/DDBJ databases">
        <title>Whole genome shotgun sequence of Plantactinospora mayteni NBRC 109088.</title>
        <authorList>
            <person name="Komaki H."/>
            <person name="Tamura T."/>
        </authorList>
    </citation>
    <scope>NUCLEOTIDE SEQUENCE [LARGE SCALE GENOMIC DNA]</scope>
    <source>
        <strain evidence="2 3">NBRC 109088</strain>
    </source>
</reference>
<dbReference type="EMBL" id="BONX01000008">
    <property type="protein sequence ID" value="GIG94948.1"/>
    <property type="molecule type" value="Genomic_DNA"/>
</dbReference>
<evidence type="ECO:0000256" key="1">
    <source>
        <dbReference type="SAM" id="MobiDB-lite"/>
    </source>
</evidence>
<organism evidence="2 3">
    <name type="scientific">Plantactinospora mayteni</name>
    <dbReference type="NCBI Taxonomy" id="566021"/>
    <lineage>
        <taxon>Bacteria</taxon>
        <taxon>Bacillati</taxon>
        <taxon>Actinomycetota</taxon>
        <taxon>Actinomycetes</taxon>
        <taxon>Micromonosporales</taxon>
        <taxon>Micromonosporaceae</taxon>
        <taxon>Plantactinospora</taxon>
    </lineage>
</organism>
<keyword evidence="3" id="KW-1185">Reference proteome</keyword>
<feature type="compositionally biased region" description="Basic and acidic residues" evidence="1">
    <location>
        <begin position="44"/>
        <end position="59"/>
    </location>
</feature>
<evidence type="ECO:0000313" key="3">
    <source>
        <dbReference type="Proteomes" id="UP000621500"/>
    </source>
</evidence>
<dbReference type="Proteomes" id="UP000621500">
    <property type="component" value="Unassembled WGS sequence"/>
</dbReference>
<name>A0ABQ4EJK9_9ACTN</name>
<feature type="region of interest" description="Disordered" evidence="1">
    <location>
        <begin position="37"/>
        <end position="103"/>
    </location>
</feature>
<feature type="compositionally biased region" description="Basic and acidic residues" evidence="1">
    <location>
        <begin position="79"/>
        <end position="94"/>
    </location>
</feature>
<accession>A0ABQ4EJK9</accession>
<comment type="caution">
    <text evidence="2">The sequence shown here is derived from an EMBL/GenBank/DDBJ whole genome shotgun (WGS) entry which is preliminary data.</text>
</comment>
<protein>
    <submittedName>
        <fullName evidence="2">Uncharacterized protein</fullName>
    </submittedName>
</protein>
<gene>
    <name evidence="2" type="ORF">Pma05_15210</name>
</gene>